<keyword evidence="3" id="KW-1185">Reference proteome</keyword>
<dbReference type="Proteomes" id="UP001219956">
    <property type="component" value="Unassembled WGS sequence"/>
</dbReference>
<evidence type="ECO:0000313" key="2">
    <source>
        <dbReference type="EMBL" id="MDC7716310.1"/>
    </source>
</evidence>
<dbReference type="PANTHER" id="PTHR30092">
    <property type="entry name" value="INNER MEMBRANE PROTEIN CRED"/>
    <property type="match status" value="1"/>
</dbReference>
<feature type="transmembrane region" description="Helical" evidence="1">
    <location>
        <begin position="364"/>
        <end position="385"/>
    </location>
</feature>
<feature type="transmembrane region" description="Helical" evidence="1">
    <location>
        <begin position="392"/>
        <end position="409"/>
    </location>
</feature>
<comment type="caution">
    <text evidence="2">The sequence shown here is derived from an EMBL/GenBank/DDBJ whole genome shotgun (WGS) entry which is preliminary data.</text>
</comment>
<dbReference type="RefSeq" id="WP_272750731.1">
    <property type="nucleotide sequence ID" value="NZ_JAQQLF010000004.1"/>
</dbReference>
<keyword evidence="1" id="KW-0812">Transmembrane</keyword>
<dbReference type="InterPro" id="IPR010364">
    <property type="entry name" value="Uncharacterised_IM_CreD"/>
</dbReference>
<feature type="transmembrane region" description="Helical" evidence="1">
    <location>
        <begin position="311"/>
        <end position="329"/>
    </location>
</feature>
<reference evidence="2 3" key="1">
    <citation type="submission" date="2023-01" db="EMBL/GenBank/DDBJ databases">
        <title>Novel species of the genus Vogesella isolated from rivers.</title>
        <authorList>
            <person name="Lu H."/>
        </authorList>
    </citation>
    <scope>NUCLEOTIDE SEQUENCE [LARGE SCALE GENOMIC DNA]</scope>
    <source>
        <strain evidence="2 3">DC21W</strain>
    </source>
</reference>
<keyword evidence="1" id="KW-0472">Membrane</keyword>
<feature type="transmembrane region" description="Helical" evidence="1">
    <location>
        <begin position="415"/>
        <end position="433"/>
    </location>
</feature>
<gene>
    <name evidence="2" type="primary">creD</name>
    <name evidence="2" type="ORF">PQU95_03620</name>
</gene>
<dbReference type="PANTHER" id="PTHR30092:SF0">
    <property type="entry name" value="INNER MEMBRANE PROTEIN CRED"/>
    <property type="match status" value="1"/>
</dbReference>
<keyword evidence="1" id="KW-1133">Transmembrane helix</keyword>
<name>A0ABT5IUQ5_9NEIS</name>
<evidence type="ECO:0000256" key="1">
    <source>
        <dbReference type="SAM" id="Phobius"/>
    </source>
</evidence>
<proteinExistence type="predicted"/>
<accession>A0ABT5IUQ5</accession>
<dbReference type="Pfam" id="PF06123">
    <property type="entry name" value="CreD"/>
    <property type="match status" value="1"/>
</dbReference>
<evidence type="ECO:0000313" key="3">
    <source>
        <dbReference type="Proteomes" id="UP001219956"/>
    </source>
</evidence>
<dbReference type="NCBIfam" id="NF008712">
    <property type="entry name" value="PRK11715.1-1"/>
    <property type="match status" value="1"/>
</dbReference>
<sequence>MMKMGWKALALAGIALLMLLALGLVRSLLDERQQRAEAVQHEIAQFSAGEQALGGPYLVLPYTVTVGKWQPADSGKGGRWVESQQSKQLLLSPAQLTVDGKLAVELLKRGLFEAPVYRSQLQLAGQFRIPALAAYEEKAGSDSERRSTRWGTPYLALGVDDVRGIQQLQGQAGKQTLTFVPGARLAHNPRGVHAPLALAAAEPLLSQGQVLGFRLGLQLAGSSALLVEPAGDSTTVNLAGNWPHPSFAGNFAPQSRSVDAQGFRARWQTTELATGGNACLQAKSGCEPNRVGLRLLDPVDRYVLNERTMKYAELFVLLMMGGVFLLEVMHRVSVHPVQYTLLMLGLALFFLLTLSLSEHLGFNAAYWLAALASVAMLGSYGSSVLASWRGGGVFAAMLGALYGLMFMILQSEDMALLMGSLSLFGLLALTMYFTRGIDWSSLGGGNQPDTLAVAAGDGDGDAANPPPAA</sequence>
<feature type="transmembrane region" description="Helical" evidence="1">
    <location>
        <begin position="341"/>
        <end position="358"/>
    </location>
</feature>
<organism evidence="2 3">
    <name type="scientific">Vogesella aquatica</name>
    <dbReference type="NCBI Taxonomy" id="2984206"/>
    <lineage>
        <taxon>Bacteria</taxon>
        <taxon>Pseudomonadati</taxon>
        <taxon>Pseudomonadota</taxon>
        <taxon>Betaproteobacteria</taxon>
        <taxon>Neisseriales</taxon>
        <taxon>Chromobacteriaceae</taxon>
        <taxon>Vogesella</taxon>
    </lineage>
</organism>
<protein>
    <submittedName>
        <fullName evidence="2">Cell envelope integrity protein CreD</fullName>
    </submittedName>
</protein>
<dbReference type="EMBL" id="JAQQLF010000004">
    <property type="protein sequence ID" value="MDC7716310.1"/>
    <property type="molecule type" value="Genomic_DNA"/>
</dbReference>
<dbReference type="PIRSF" id="PIRSF004548">
    <property type="entry name" value="CreD"/>
    <property type="match status" value="1"/>
</dbReference>